<sequence>MAANANLTGLSRRHGVKVGAGSVLSVEEVALAVGQEIGHSSVKSASRMNRAVVLFVANVELANRLVETGITVGGQFVQETPLTQPAAQFTLSNVPPFISDEFLERELSRHGKLVSPIKKLLSGCRSPLLRHIVSHRRQNPPLLRSLWPRGPFRRQGVSGAEGGPTVPDGVEMQSKAEGKRSECVRVTEVSGARENVEMVVEVTGESGEAGKEMDPTGVAFEVLGGLGETGDGMTEISELGEAGEMGDMGQTGEQGVAVGEVGQGTGECGAPGMVAGELGEGGMSIGEVGVSTGKLGEGGAGTSEGSGGVSEWWPAPAKRRRKQKNIRKDSGDKEAGRLEDAAAATDSDQEYMSDTSELSNTVANSERDDLYPTRTIKTFLTETKEQRLTSPRLKKHMGKARKQLRELSNKSTSL</sequence>
<evidence type="ECO:0000313" key="2">
    <source>
        <dbReference type="EMBL" id="TWW67244.1"/>
    </source>
</evidence>
<dbReference type="Proteomes" id="UP000324091">
    <property type="component" value="Chromosome 2"/>
</dbReference>
<proteinExistence type="predicted"/>
<gene>
    <name evidence="2" type="ORF">D4764_02G0002850</name>
</gene>
<feature type="region of interest" description="Disordered" evidence="1">
    <location>
        <begin position="292"/>
        <end position="370"/>
    </location>
</feature>
<feature type="region of interest" description="Disordered" evidence="1">
    <location>
        <begin position="382"/>
        <end position="414"/>
    </location>
</feature>
<feature type="region of interest" description="Disordered" evidence="1">
    <location>
        <begin position="154"/>
        <end position="179"/>
    </location>
</feature>
<name>A0A5C6NIA2_9TELE</name>
<feature type="compositionally biased region" description="Basic and acidic residues" evidence="1">
    <location>
        <begin position="326"/>
        <end position="340"/>
    </location>
</feature>
<protein>
    <submittedName>
        <fullName evidence="2">Uncharacterized protein</fullName>
    </submittedName>
</protein>
<feature type="compositionally biased region" description="Basic residues" evidence="1">
    <location>
        <begin position="392"/>
        <end position="402"/>
    </location>
</feature>
<accession>A0A5C6NIA2</accession>
<evidence type="ECO:0000256" key="1">
    <source>
        <dbReference type="SAM" id="MobiDB-lite"/>
    </source>
</evidence>
<dbReference type="EMBL" id="RHFK02000012">
    <property type="protein sequence ID" value="TWW67244.1"/>
    <property type="molecule type" value="Genomic_DNA"/>
</dbReference>
<comment type="caution">
    <text evidence="2">The sequence shown here is derived from an EMBL/GenBank/DDBJ whole genome shotgun (WGS) entry which is preliminary data.</text>
</comment>
<evidence type="ECO:0000313" key="3">
    <source>
        <dbReference type="Proteomes" id="UP000324091"/>
    </source>
</evidence>
<feature type="compositionally biased region" description="Polar residues" evidence="1">
    <location>
        <begin position="350"/>
        <end position="364"/>
    </location>
</feature>
<reference evidence="2 3" key="1">
    <citation type="submission" date="2019-04" db="EMBL/GenBank/DDBJ databases">
        <title>Chromosome genome assembly for Takifugu flavidus.</title>
        <authorList>
            <person name="Xiao S."/>
        </authorList>
    </citation>
    <scope>NUCLEOTIDE SEQUENCE [LARGE SCALE GENOMIC DNA]</scope>
    <source>
        <strain evidence="2">HTHZ2018</strain>
        <tissue evidence="2">Muscle</tissue>
    </source>
</reference>
<organism evidence="2 3">
    <name type="scientific">Takifugu flavidus</name>
    <name type="common">sansaifugu</name>
    <dbReference type="NCBI Taxonomy" id="433684"/>
    <lineage>
        <taxon>Eukaryota</taxon>
        <taxon>Metazoa</taxon>
        <taxon>Chordata</taxon>
        <taxon>Craniata</taxon>
        <taxon>Vertebrata</taxon>
        <taxon>Euteleostomi</taxon>
        <taxon>Actinopterygii</taxon>
        <taxon>Neopterygii</taxon>
        <taxon>Teleostei</taxon>
        <taxon>Neoteleostei</taxon>
        <taxon>Acanthomorphata</taxon>
        <taxon>Eupercaria</taxon>
        <taxon>Tetraodontiformes</taxon>
        <taxon>Tetradontoidea</taxon>
        <taxon>Tetraodontidae</taxon>
        <taxon>Takifugu</taxon>
    </lineage>
</organism>
<feature type="compositionally biased region" description="Gly residues" evidence="1">
    <location>
        <begin position="295"/>
        <end position="308"/>
    </location>
</feature>
<keyword evidence="3" id="KW-1185">Reference proteome</keyword>
<dbReference type="AlphaFoldDB" id="A0A5C6NIA2"/>